<evidence type="ECO:0000313" key="20">
    <source>
        <dbReference type="Proteomes" id="UP000486351"/>
    </source>
</evidence>
<keyword evidence="13" id="KW-1185">Reference proteome</keyword>
<dbReference type="EMBL" id="QXGD01000581">
    <property type="protein sequence ID" value="KAE9233045.1"/>
    <property type="molecule type" value="Genomic_DNA"/>
</dbReference>
<feature type="region of interest" description="Disordered" evidence="1">
    <location>
        <begin position="25"/>
        <end position="96"/>
    </location>
</feature>
<dbReference type="Proteomes" id="UP000429523">
    <property type="component" value="Unassembled WGS sequence"/>
</dbReference>
<dbReference type="EMBL" id="QXGB01000110">
    <property type="protein sequence ID" value="KAE9229953.1"/>
    <property type="molecule type" value="Genomic_DNA"/>
</dbReference>
<proteinExistence type="predicted"/>
<feature type="compositionally biased region" description="Low complexity" evidence="1">
    <location>
        <begin position="43"/>
        <end position="58"/>
    </location>
</feature>
<dbReference type="EMBL" id="QXFW01000485">
    <property type="protein sequence ID" value="KAE9010807.1"/>
    <property type="molecule type" value="Genomic_DNA"/>
</dbReference>
<evidence type="ECO:0000313" key="18">
    <source>
        <dbReference type="Proteomes" id="UP000460718"/>
    </source>
</evidence>
<evidence type="ECO:0000313" key="11">
    <source>
        <dbReference type="EMBL" id="KAE9342882.1"/>
    </source>
</evidence>
<dbReference type="Proteomes" id="UP000486351">
    <property type="component" value="Unassembled WGS sequence"/>
</dbReference>
<dbReference type="Proteomes" id="UP000476176">
    <property type="component" value="Unassembled WGS sequence"/>
</dbReference>
<dbReference type="Proteomes" id="UP000437068">
    <property type="component" value="Unassembled WGS sequence"/>
</dbReference>
<evidence type="ECO:0000313" key="14">
    <source>
        <dbReference type="Proteomes" id="UP000437068"/>
    </source>
</evidence>
<comment type="caution">
    <text evidence="2">The sequence shown here is derived from an EMBL/GenBank/DDBJ whole genome shotgun (WGS) entry which is preliminary data.</text>
</comment>
<evidence type="ECO:0000313" key="19">
    <source>
        <dbReference type="Proteomes" id="UP000476176"/>
    </source>
</evidence>
<dbReference type="AlphaFoldDB" id="A0A6A3EXJ1"/>
<evidence type="ECO:0000313" key="17">
    <source>
        <dbReference type="Proteomes" id="UP000441208"/>
    </source>
</evidence>
<dbReference type="EMBL" id="QXFZ01000537">
    <property type="protein sequence ID" value="KAE9112752.1"/>
    <property type="molecule type" value="Genomic_DNA"/>
</dbReference>
<dbReference type="Proteomes" id="UP000441208">
    <property type="component" value="Unassembled WGS sequence"/>
</dbReference>
<dbReference type="EMBL" id="QXGA01001120">
    <property type="protein sequence ID" value="KAE9128532.1"/>
    <property type="molecule type" value="Genomic_DNA"/>
</dbReference>
<dbReference type="EMBL" id="QXGE01000501">
    <property type="protein sequence ID" value="KAE9310676.1"/>
    <property type="molecule type" value="Genomic_DNA"/>
</dbReference>
<evidence type="ECO:0000256" key="1">
    <source>
        <dbReference type="SAM" id="MobiDB-lite"/>
    </source>
</evidence>
<evidence type="ECO:0000313" key="8">
    <source>
        <dbReference type="EMBL" id="KAE9232921.1"/>
    </source>
</evidence>
<dbReference type="Proteomes" id="UP000433483">
    <property type="component" value="Unassembled WGS sequence"/>
</dbReference>
<dbReference type="EMBL" id="QXFY01000490">
    <property type="protein sequence ID" value="KAE9342882.1"/>
    <property type="molecule type" value="Genomic_DNA"/>
</dbReference>
<organism evidence="2 12">
    <name type="scientific">Phytophthora fragariae</name>
    <dbReference type="NCBI Taxonomy" id="53985"/>
    <lineage>
        <taxon>Eukaryota</taxon>
        <taxon>Sar</taxon>
        <taxon>Stramenopiles</taxon>
        <taxon>Oomycota</taxon>
        <taxon>Peronosporomycetes</taxon>
        <taxon>Peronosporales</taxon>
        <taxon>Peronosporaceae</taxon>
        <taxon>Phytophthora</taxon>
    </lineage>
</organism>
<evidence type="ECO:0000313" key="16">
    <source>
        <dbReference type="Proteomes" id="UP000440732"/>
    </source>
</evidence>
<dbReference type="Proteomes" id="UP000440367">
    <property type="component" value="Unassembled WGS sequence"/>
</dbReference>
<evidence type="ECO:0000313" key="15">
    <source>
        <dbReference type="Proteomes" id="UP000440367"/>
    </source>
</evidence>
<protein>
    <submittedName>
        <fullName evidence="2">Uncharacterized protein</fullName>
    </submittedName>
</protein>
<dbReference type="Proteomes" id="UP000460718">
    <property type="component" value="Unassembled WGS sequence"/>
</dbReference>
<evidence type="ECO:0000313" key="10">
    <source>
        <dbReference type="EMBL" id="KAE9310676.1"/>
    </source>
</evidence>
<dbReference type="Proteomes" id="UP000440732">
    <property type="component" value="Unassembled WGS sequence"/>
</dbReference>
<dbReference type="Proteomes" id="UP000488956">
    <property type="component" value="Unassembled WGS sequence"/>
</dbReference>
<evidence type="ECO:0000313" key="4">
    <source>
        <dbReference type="EMBL" id="KAE9112752.1"/>
    </source>
</evidence>
<evidence type="ECO:0000313" key="5">
    <source>
        <dbReference type="EMBL" id="KAE9113035.1"/>
    </source>
</evidence>
<evidence type="ECO:0000313" key="12">
    <source>
        <dbReference type="Proteomes" id="UP000429523"/>
    </source>
</evidence>
<evidence type="ECO:0000313" key="7">
    <source>
        <dbReference type="EMBL" id="KAE9229953.1"/>
    </source>
</evidence>
<evidence type="ECO:0000313" key="6">
    <source>
        <dbReference type="EMBL" id="KAE9128532.1"/>
    </source>
</evidence>
<evidence type="ECO:0000313" key="9">
    <source>
        <dbReference type="EMBL" id="KAE9233045.1"/>
    </source>
</evidence>
<evidence type="ECO:0000313" key="13">
    <source>
        <dbReference type="Proteomes" id="UP000433483"/>
    </source>
</evidence>
<accession>A0A6A3EXJ1</accession>
<gene>
    <name evidence="10" type="ORF">PF001_g10076</name>
    <name evidence="9" type="ORF">PF002_g12202</name>
    <name evidence="8" type="ORF">PF004_g9790</name>
    <name evidence="7" type="ORF">PF005_g3675</name>
    <name evidence="6" type="ORF">PF006_g16258</name>
    <name evidence="4" type="ORF">PF007_g10991</name>
    <name evidence="11" type="ORF">PF008_g9959</name>
    <name evidence="2" type="ORF">PF009_g11989</name>
    <name evidence="5" type="ORF">PF010_g10231</name>
    <name evidence="3" type="ORF">PF011_g9662</name>
</gene>
<evidence type="ECO:0000313" key="21">
    <source>
        <dbReference type="Proteomes" id="UP000488956"/>
    </source>
</evidence>
<evidence type="ECO:0000313" key="2">
    <source>
        <dbReference type="EMBL" id="KAE8938129.1"/>
    </source>
</evidence>
<name>A0A6A3EXJ1_9STRA</name>
<reference evidence="12 13" key="1">
    <citation type="submission" date="2018-08" db="EMBL/GenBank/DDBJ databases">
        <title>Genomic investigation of the strawberry pathogen Phytophthora fragariae indicates pathogenicity is determined by transcriptional variation in three key races.</title>
        <authorList>
            <person name="Adams T.M."/>
            <person name="Armitage A.D."/>
            <person name="Sobczyk M.K."/>
            <person name="Bates H.J."/>
            <person name="Dunwell J.M."/>
            <person name="Nellist C.F."/>
            <person name="Harrison R.J."/>
        </authorList>
    </citation>
    <scope>NUCLEOTIDE SEQUENCE [LARGE SCALE GENOMIC DNA]</scope>
    <source>
        <strain evidence="10 14">A4</strain>
        <strain evidence="9 15">BC-1</strain>
        <strain evidence="8 19">BC-23</strain>
        <strain evidence="7 13">NOV-27</strain>
        <strain evidence="6 16">NOV-5</strain>
        <strain evidence="4 17">NOV-71</strain>
        <strain evidence="11 20">NOV-77</strain>
        <strain evidence="2 12">NOV-9</strain>
        <strain evidence="5 21">ONT-3</strain>
        <strain evidence="3 18">SCRP245</strain>
    </source>
</reference>
<dbReference type="EMBL" id="QXGF01000583">
    <property type="protein sequence ID" value="KAE8938129.1"/>
    <property type="molecule type" value="Genomic_DNA"/>
</dbReference>
<dbReference type="EMBL" id="QXFX01000511">
    <property type="protein sequence ID" value="KAE9113035.1"/>
    <property type="molecule type" value="Genomic_DNA"/>
</dbReference>
<dbReference type="EMBL" id="QXGC01000490">
    <property type="protein sequence ID" value="KAE9232921.1"/>
    <property type="molecule type" value="Genomic_DNA"/>
</dbReference>
<sequence>MISKLEWSFDAEKELDPYAFKRLEEQHEEESAAKQRPIFSACTATTRRSTRSLGRTTTKASALGGATSGRSSSRKRKLQGSKDDNVQALEPKSVPA</sequence>
<evidence type="ECO:0000313" key="3">
    <source>
        <dbReference type="EMBL" id="KAE9010807.1"/>
    </source>
</evidence>